<feature type="region of interest" description="Disordered" evidence="1">
    <location>
        <begin position="625"/>
        <end position="653"/>
    </location>
</feature>
<name>A0ABR3DET6_NEUIN</name>
<protein>
    <recommendedName>
        <fullName evidence="4">Cytochrome b5 heme-binding domain-containing protein</fullName>
    </recommendedName>
</protein>
<feature type="region of interest" description="Disordered" evidence="1">
    <location>
        <begin position="545"/>
        <end position="595"/>
    </location>
</feature>
<feature type="compositionally biased region" description="Basic residues" evidence="1">
    <location>
        <begin position="553"/>
        <end position="564"/>
    </location>
</feature>
<accession>A0ABR3DET6</accession>
<feature type="compositionally biased region" description="Basic and acidic residues" evidence="1">
    <location>
        <begin position="625"/>
        <end position="637"/>
    </location>
</feature>
<gene>
    <name evidence="2" type="ORF">QR685DRAFT_441222</name>
</gene>
<feature type="region of interest" description="Disordered" evidence="1">
    <location>
        <begin position="390"/>
        <end position="439"/>
    </location>
</feature>
<reference evidence="2 3" key="1">
    <citation type="submission" date="2023-09" db="EMBL/GenBank/DDBJ databases">
        <title>Multi-omics analysis of a traditional fermented food reveals byproduct-associated fungal strains for waste-to-food upcycling.</title>
        <authorList>
            <consortium name="Lawrence Berkeley National Laboratory"/>
            <person name="Rekdal V.M."/>
            <person name="Villalobos-Escobedo J.M."/>
            <person name="Rodriguez-Valeron N."/>
            <person name="Garcia M.O."/>
            <person name="Vasquez D.P."/>
            <person name="Damayanti I."/>
            <person name="Sorensen P.M."/>
            <person name="Baidoo E.E."/>
            <person name="De Carvalho A.C."/>
            <person name="Riley R."/>
            <person name="Lipzen A."/>
            <person name="He G."/>
            <person name="Yan M."/>
            <person name="Haridas S."/>
            <person name="Daum C."/>
            <person name="Yoshinaga Y."/>
            <person name="Ng V."/>
            <person name="Grigoriev I.V."/>
            <person name="Munk R."/>
            <person name="Nuraida L."/>
            <person name="Wijaya C.H."/>
            <person name="Morales P.-C."/>
            <person name="Keasling J.D."/>
        </authorList>
    </citation>
    <scope>NUCLEOTIDE SEQUENCE [LARGE SCALE GENOMIC DNA]</scope>
    <source>
        <strain evidence="2 3">FGSC 2613</strain>
    </source>
</reference>
<keyword evidence="3" id="KW-1185">Reference proteome</keyword>
<feature type="region of interest" description="Disordered" evidence="1">
    <location>
        <begin position="328"/>
        <end position="348"/>
    </location>
</feature>
<proteinExistence type="predicted"/>
<feature type="region of interest" description="Disordered" evidence="1">
    <location>
        <begin position="288"/>
        <end position="311"/>
    </location>
</feature>
<feature type="compositionally biased region" description="Basic and acidic residues" evidence="1">
    <location>
        <begin position="581"/>
        <end position="594"/>
    </location>
</feature>
<feature type="compositionally biased region" description="Polar residues" evidence="1">
    <location>
        <begin position="298"/>
        <end position="310"/>
    </location>
</feature>
<dbReference type="Proteomes" id="UP001451303">
    <property type="component" value="Unassembled WGS sequence"/>
</dbReference>
<organism evidence="2 3">
    <name type="scientific">Neurospora intermedia</name>
    <dbReference type="NCBI Taxonomy" id="5142"/>
    <lineage>
        <taxon>Eukaryota</taxon>
        <taxon>Fungi</taxon>
        <taxon>Dikarya</taxon>
        <taxon>Ascomycota</taxon>
        <taxon>Pezizomycotina</taxon>
        <taxon>Sordariomycetes</taxon>
        <taxon>Sordariomycetidae</taxon>
        <taxon>Sordariales</taxon>
        <taxon>Sordariaceae</taxon>
        <taxon>Neurospora</taxon>
    </lineage>
</organism>
<feature type="region of interest" description="Disordered" evidence="1">
    <location>
        <begin position="508"/>
        <end position="529"/>
    </location>
</feature>
<evidence type="ECO:0000256" key="1">
    <source>
        <dbReference type="SAM" id="MobiDB-lite"/>
    </source>
</evidence>
<evidence type="ECO:0000313" key="2">
    <source>
        <dbReference type="EMBL" id="KAL0471176.1"/>
    </source>
</evidence>
<evidence type="ECO:0008006" key="4">
    <source>
        <dbReference type="Google" id="ProtNLM"/>
    </source>
</evidence>
<feature type="compositionally biased region" description="Polar residues" evidence="1">
    <location>
        <begin position="329"/>
        <end position="339"/>
    </location>
</feature>
<dbReference type="EMBL" id="JAVLET010000004">
    <property type="protein sequence ID" value="KAL0471176.1"/>
    <property type="molecule type" value="Genomic_DNA"/>
</dbReference>
<evidence type="ECO:0000313" key="3">
    <source>
        <dbReference type="Proteomes" id="UP001451303"/>
    </source>
</evidence>
<sequence>MKPCDFQALLSFFSSRVLHKGPRLLLQLVVGSTLILATLLVISRGFGDDLSSNDLFRWSDNQSEDNKDEKAHYEFQSQPHPGGLRVVVFGEDDVATPAWTQGEKEMRSPGWTELMCRELNCSQYLSFIPPNLHPPAHPLISKDIYVEAVRQTIKNTTKLKKSQGPGYDYTFQPRLFPVSKALPDLSAQVTAFLELQNTTTLPKANETLWVFNLGQWDVWSLATLPIATGKAVIDQLTDHVIEQMERLCESTMIKDTTAVSTNPNHLSRKTNAGPIKIIDPEVYKAKSGEATEPIAGSAQKTKTQNSSSKPGTFRVFFPSLFDISMAPGWNSNRPETPSPHSKAEQMRNAAKLTDTWNQVMGDKLYAWVDRSDVIAPDEIYLDTDKVADTSLDGQNSEQEDGNGTKRSPTSDNRKKTPKSAENVDNQNTSPKPKKQPAPVRDFITYDMVDYITSALIEGQLRSSGLSDGNGLGQKPMINWYKEVWEPCVKPVKSEKELVVDLEDEGLVMQQPTTNSTTDSTDSETETETATELVKAFAEAAAAAAEAKEAGVGSRRRRKRRRRRQEIRTSAEAEAEPVAAEEAGKEAEAGEERTETVCNVPDDYLFYTPFTLGSRAIREIAREAAEKVKRGESYRTEEGRDDEGLWTAVEGHQT</sequence>
<comment type="caution">
    <text evidence="2">The sequence shown here is derived from an EMBL/GenBank/DDBJ whole genome shotgun (WGS) entry which is preliminary data.</text>
</comment>